<evidence type="ECO:0000256" key="4">
    <source>
        <dbReference type="ARBA" id="ARBA00023136"/>
    </source>
</evidence>
<comment type="subcellular location">
    <subcellularLocation>
        <location evidence="1">Membrane</location>
        <topology evidence="1">Multi-pass membrane protein</topology>
    </subcellularLocation>
</comment>
<evidence type="ECO:0000256" key="5">
    <source>
        <dbReference type="SAM" id="Phobius"/>
    </source>
</evidence>
<dbReference type="GO" id="GO:0090374">
    <property type="term" value="P:oligopeptide export from mitochondrion"/>
    <property type="evidence" value="ECO:0007669"/>
    <property type="project" value="TreeGrafter"/>
</dbReference>
<dbReference type="Pfam" id="PF00664">
    <property type="entry name" value="ABC_membrane"/>
    <property type="match status" value="1"/>
</dbReference>
<protein>
    <recommendedName>
        <fullName evidence="6">ABC transmembrane type-1 domain-containing protein</fullName>
    </recommendedName>
</protein>
<dbReference type="SUPFAM" id="SSF90123">
    <property type="entry name" value="ABC transporter transmembrane region"/>
    <property type="match status" value="1"/>
</dbReference>
<accession>A0AAD9X1C2</accession>
<keyword evidence="4 5" id="KW-0472">Membrane</keyword>
<comment type="caution">
    <text evidence="7">The sequence shown here is derived from an EMBL/GenBank/DDBJ whole genome shotgun (WGS) entry which is preliminary data.</text>
</comment>
<dbReference type="EMBL" id="JANJYI010000005">
    <property type="protein sequence ID" value="KAK2649815.1"/>
    <property type="molecule type" value="Genomic_DNA"/>
</dbReference>
<dbReference type="Proteomes" id="UP001280121">
    <property type="component" value="Unassembled WGS sequence"/>
</dbReference>
<evidence type="ECO:0000256" key="3">
    <source>
        <dbReference type="ARBA" id="ARBA00022989"/>
    </source>
</evidence>
<dbReference type="PANTHER" id="PTHR43394">
    <property type="entry name" value="ATP-DEPENDENT PERMEASE MDL1, MITOCHONDRIAL"/>
    <property type="match status" value="1"/>
</dbReference>
<name>A0AAD9X1C2_9ROSI</name>
<gene>
    <name evidence="7" type="ORF">Ddye_017304</name>
</gene>
<evidence type="ECO:0000259" key="6">
    <source>
        <dbReference type="PROSITE" id="PS50929"/>
    </source>
</evidence>
<proteinExistence type="predicted"/>
<feature type="domain" description="ABC transmembrane type-1" evidence="6">
    <location>
        <begin position="35"/>
        <end position="150"/>
    </location>
</feature>
<dbReference type="Gene3D" id="1.20.1560.10">
    <property type="entry name" value="ABC transporter type 1, transmembrane domain"/>
    <property type="match status" value="1"/>
</dbReference>
<evidence type="ECO:0000256" key="1">
    <source>
        <dbReference type="ARBA" id="ARBA00004141"/>
    </source>
</evidence>
<feature type="transmembrane region" description="Helical" evidence="5">
    <location>
        <begin position="74"/>
        <end position="97"/>
    </location>
</feature>
<dbReference type="PANTHER" id="PTHR43394:SF18">
    <property type="entry name" value="ABC TRANSPORTER B FAMILY MEMBER 11-LIKE"/>
    <property type="match status" value="1"/>
</dbReference>
<dbReference type="GO" id="GO:0005524">
    <property type="term" value="F:ATP binding"/>
    <property type="evidence" value="ECO:0007669"/>
    <property type="project" value="InterPro"/>
</dbReference>
<dbReference type="GO" id="GO:0015421">
    <property type="term" value="F:ABC-type oligopeptide transporter activity"/>
    <property type="evidence" value="ECO:0007669"/>
    <property type="project" value="TreeGrafter"/>
</dbReference>
<evidence type="ECO:0000256" key="2">
    <source>
        <dbReference type="ARBA" id="ARBA00022692"/>
    </source>
</evidence>
<organism evidence="7 8">
    <name type="scientific">Dipteronia dyeriana</name>
    <dbReference type="NCBI Taxonomy" id="168575"/>
    <lineage>
        <taxon>Eukaryota</taxon>
        <taxon>Viridiplantae</taxon>
        <taxon>Streptophyta</taxon>
        <taxon>Embryophyta</taxon>
        <taxon>Tracheophyta</taxon>
        <taxon>Spermatophyta</taxon>
        <taxon>Magnoliopsida</taxon>
        <taxon>eudicotyledons</taxon>
        <taxon>Gunneridae</taxon>
        <taxon>Pentapetalae</taxon>
        <taxon>rosids</taxon>
        <taxon>malvids</taxon>
        <taxon>Sapindales</taxon>
        <taxon>Sapindaceae</taxon>
        <taxon>Hippocastanoideae</taxon>
        <taxon>Acereae</taxon>
        <taxon>Dipteronia</taxon>
    </lineage>
</organism>
<keyword evidence="3 5" id="KW-1133">Transmembrane helix</keyword>
<dbReference type="GO" id="GO:0005743">
    <property type="term" value="C:mitochondrial inner membrane"/>
    <property type="evidence" value="ECO:0007669"/>
    <property type="project" value="TreeGrafter"/>
</dbReference>
<keyword evidence="8" id="KW-1185">Reference proteome</keyword>
<dbReference type="AlphaFoldDB" id="A0AAD9X1C2"/>
<feature type="transmembrane region" description="Helical" evidence="5">
    <location>
        <begin position="30"/>
        <end position="62"/>
    </location>
</feature>
<evidence type="ECO:0000313" key="7">
    <source>
        <dbReference type="EMBL" id="KAK2649815.1"/>
    </source>
</evidence>
<sequence>MEKPEGPLLPSEPHPKVSIRHLDYLNRPKILVLMIGTISFAANGAIFPAFGVLISSVISLYYKPPAQLKNDMRFWAIILVVLIIASFLVTVAQKYFFSITGSKLIRRIRLMCFDKVVHIEVGWFDESAHSSGVIGARFSIDAVSVHATVL</sequence>
<keyword evidence="2 5" id="KW-0812">Transmembrane</keyword>
<dbReference type="InterPro" id="IPR039421">
    <property type="entry name" value="Type_1_exporter"/>
</dbReference>
<reference evidence="7" key="1">
    <citation type="journal article" date="2023" name="Plant J.">
        <title>Genome sequences and population genomics provide insights into the demographic history, inbreeding, and mutation load of two 'living fossil' tree species of Dipteronia.</title>
        <authorList>
            <person name="Feng Y."/>
            <person name="Comes H.P."/>
            <person name="Chen J."/>
            <person name="Zhu S."/>
            <person name="Lu R."/>
            <person name="Zhang X."/>
            <person name="Li P."/>
            <person name="Qiu J."/>
            <person name="Olsen K.M."/>
            <person name="Qiu Y."/>
        </authorList>
    </citation>
    <scope>NUCLEOTIDE SEQUENCE</scope>
    <source>
        <strain evidence="7">KIB01</strain>
    </source>
</reference>
<dbReference type="InterPro" id="IPR011527">
    <property type="entry name" value="ABC1_TM_dom"/>
</dbReference>
<dbReference type="PROSITE" id="PS50929">
    <property type="entry name" value="ABC_TM1F"/>
    <property type="match status" value="1"/>
</dbReference>
<dbReference type="InterPro" id="IPR036640">
    <property type="entry name" value="ABC1_TM_sf"/>
</dbReference>
<evidence type="ECO:0000313" key="8">
    <source>
        <dbReference type="Proteomes" id="UP001280121"/>
    </source>
</evidence>